<accession>A0A371CJG3</accession>
<dbReference type="GO" id="GO:0005524">
    <property type="term" value="F:ATP binding"/>
    <property type="evidence" value="ECO:0007669"/>
    <property type="project" value="InterPro"/>
</dbReference>
<keyword evidence="2" id="KW-0238">DNA-binding</keyword>
<dbReference type="OrthoDB" id="10261556at2759"/>
<evidence type="ECO:0000313" key="9">
    <source>
        <dbReference type="Proteomes" id="UP000256964"/>
    </source>
</evidence>
<comment type="similarity">
    <text evidence="1">Belongs to the helicase family. RecQ subfamily.</text>
</comment>
<dbReference type="SUPFAM" id="SSF52540">
    <property type="entry name" value="P-loop containing nucleoside triphosphate hydrolases"/>
    <property type="match status" value="1"/>
</dbReference>
<evidence type="ECO:0000256" key="2">
    <source>
        <dbReference type="ARBA" id="ARBA00023125"/>
    </source>
</evidence>
<dbReference type="PANTHER" id="PTHR13710">
    <property type="entry name" value="DNA HELICASE RECQ FAMILY MEMBER"/>
    <property type="match status" value="1"/>
</dbReference>
<organism evidence="8 9">
    <name type="scientific">Lentinus brumalis</name>
    <dbReference type="NCBI Taxonomy" id="2498619"/>
    <lineage>
        <taxon>Eukaryota</taxon>
        <taxon>Fungi</taxon>
        <taxon>Dikarya</taxon>
        <taxon>Basidiomycota</taxon>
        <taxon>Agaricomycotina</taxon>
        <taxon>Agaricomycetes</taxon>
        <taxon>Polyporales</taxon>
        <taxon>Polyporaceae</taxon>
        <taxon>Lentinus</taxon>
    </lineage>
</organism>
<evidence type="ECO:0000256" key="1">
    <source>
        <dbReference type="ARBA" id="ARBA00005446"/>
    </source>
</evidence>
<dbReference type="EC" id="5.6.2.4" evidence="5"/>
<dbReference type="Gene3D" id="3.40.50.300">
    <property type="entry name" value="P-loop containing nucleotide triphosphate hydrolases"/>
    <property type="match status" value="2"/>
</dbReference>
<keyword evidence="6" id="KW-1133">Transmembrane helix</keyword>
<keyword evidence="3" id="KW-0413">Isomerase</keyword>
<dbReference type="AlphaFoldDB" id="A0A371CJG3"/>
<evidence type="ECO:0000256" key="6">
    <source>
        <dbReference type="SAM" id="Phobius"/>
    </source>
</evidence>
<dbReference type="PANTHER" id="PTHR13710:SF105">
    <property type="entry name" value="ATP-DEPENDENT DNA HELICASE Q1"/>
    <property type="match status" value="1"/>
</dbReference>
<keyword evidence="6" id="KW-0472">Membrane</keyword>
<keyword evidence="9" id="KW-1185">Reference proteome</keyword>
<evidence type="ECO:0000256" key="5">
    <source>
        <dbReference type="ARBA" id="ARBA00034808"/>
    </source>
</evidence>
<feature type="non-terminal residue" evidence="8">
    <location>
        <position position="1"/>
    </location>
</feature>
<reference evidence="8 9" key="1">
    <citation type="journal article" date="2018" name="Biotechnol. Biofuels">
        <title>Integrative visual omics of the white-rot fungus Polyporus brumalis exposes the biotechnological potential of its oxidative enzymes for delignifying raw plant biomass.</title>
        <authorList>
            <person name="Miyauchi S."/>
            <person name="Rancon A."/>
            <person name="Drula E."/>
            <person name="Hage H."/>
            <person name="Chaduli D."/>
            <person name="Favel A."/>
            <person name="Grisel S."/>
            <person name="Henrissat B."/>
            <person name="Herpoel-Gimbert I."/>
            <person name="Ruiz-Duenas F.J."/>
            <person name="Chevret D."/>
            <person name="Hainaut M."/>
            <person name="Lin J."/>
            <person name="Wang M."/>
            <person name="Pangilinan J."/>
            <person name="Lipzen A."/>
            <person name="Lesage-Meessen L."/>
            <person name="Navarro D."/>
            <person name="Riley R."/>
            <person name="Grigoriev I.V."/>
            <person name="Zhou S."/>
            <person name="Raouche S."/>
            <person name="Rosso M.N."/>
        </authorList>
    </citation>
    <scope>NUCLEOTIDE SEQUENCE [LARGE SCALE GENOMIC DNA]</scope>
    <source>
        <strain evidence="8 9">BRFM 1820</strain>
    </source>
</reference>
<dbReference type="InterPro" id="IPR027417">
    <property type="entry name" value="P-loop_NTPase"/>
</dbReference>
<feature type="non-terminal residue" evidence="8">
    <location>
        <position position="240"/>
    </location>
</feature>
<dbReference type="SMART" id="SM00487">
    <property type="entry name" value="DEXDc"/>
    <property type="match status" value="1"/>
</dbReference>
<dbReference type="PROSITE" id="PS51192">
    <property type="entry name" value="HELICASE_ATP_BIND_1"/>
    <property type="match status" value="1"/>
</dbReference>
<dbReference type="InterPro" id="IPR014001">
    <property type="entry name" value="Helicase_ATP-bd"/>
</dbReference>
<dbReference type="STRING" id="139420.A0A371CJG3"/>
<gene>
    <name evidence="8" type="ORF">OH76DRAFT_1318130</name>
</gene>
<dbReference type="GO" id="GO:0009378">
    <property type="term" value="F:four-way junction helicase activity"/>
    <property type="evidence" value="ECO:0007669"/>
    <property type="project" value="TreeGrafter"/>
</dbReference>
<dbReference type="Proteomes" id="UP000256964">
    <property type="component" value="Unassembled WGS sequence"/>
</dbReference>
<dbReference type="GO" id="GO:0000724">
    <property type="term" value="P:double-strand break repair via homologous recombination"/>
    <property type="evidence" value="ECO:0007669"/>
    <property type="project" value="TreeGrafter"/>
</dbReference>
<evidence type="ECO:0000259" key="7">
    <source>
        <dbReference type="PROSITE" id="PS51192"/>
    </source>
</evidence>
<sequence>ILKVFGKQPCLFQIRVCRVQLEQRNVISIAPTGSGKTLSYLMTLAFSTDLIIIIVTALNVLGDQFVREAETAGFHAIFVHAENDNDKTFTDIRQLNYWVVVMTPGVFNAIFDEGHCIVQWGDTFRQEYSEVPNLSICLSSATMPPSMVSALVEKFRFGKNYTLFHRSNDRVNIAYSVVKTQDEASCKLDWKEGDPVPPKFMVFFDSKKEAEAASRYLASRVSLALCDKMLWFHAGMTAFF</sequence>
<dbReference type="Pfam" id="PF00270">
    <property type="entry name" value="DEAD"/>
    <property type="match status" value="1"/>
</dbReference>
<dbReference type="EMBL" id="KZ857556">
    <property type="protein sequence ID" value="RDX40432.1"/>
    <property type="molecule type" value="Genomic_DNA"/>
</dbReference>
<dbReference type="GO" id="GO:0005737">
    <property type="term" value="C:cytoplasm"/>
    <property type="evidence" value="ECO:0007669"/>
    <property type="project" value="TreeGrafter"/>
</dbReference>
<keyword evidence="6" id="KW-0812">Transmembrane</keyword>
<evidence type="ECO:0000256" key="3">
    <source>
        <dbReference type="ARBA" id="ARBA00023235"/>
    </source>
</evidence>
<name>A0A371CJG3_9APHY</name>
<feature type="transmembrane region" description="Helical" evidence="6">
    <location>
        <begin position="40"/>
        <end position="61"/>
    </location>
</feature>
<evidence type="ECO:0000256" key="4">
    <source>
        <dbReference type="ARBA" id="ARBA00034617"/>
    </source>
</evidence>
<comment type="catalytic activity">
    <reaction evidence="4">
        <text>Couples ATP hydrolysis with the unwinding of duplex DNA by translocating in the 3'-5' direction.</text>
        <dbReference type="EC" id="5.6.2.4"/>
    </reaction>
</comment>
<dbReference type="GO" id="GO:0005694">
    <property type="term" value="C:chromosome"/>
    <property type="evidence" value="ECO:0007669"/>
    <property type="project" value="TreeGrafter"/>
</dbReference>
<proteinExistence type="inferred from homology"/>
<protein>
    <recommendedName>
        <fullName evidence="5">DNA 3'-5' helicase</fullName>
        <ecNumber evidence="5">5.6.2.4</ecNumber>
    </recommendedName>
</protein>
<dbReference type="InterPro" id="IPR011545">
    <property type="entry name" value="DEAD/DEAH_box_helicase_dom"/>
</dbReference>
<dbReference type="GO" id="GO:0003677">
    <property type="term" value="F:DNA binding"/>
    <property type="evidence" value="ECO:0007669"/>
    <property type="project" value="UniProtKB-KW"/>
</dbReference>
<feature type="domain" description="Helicase ATP-binding" evidence="7">
    <location>
        <begin position="17"/>
        <end position="161"/>
    </location>
</feature>
<evidence type="ECO:0000313" key="8">
    <source>
        <dbReference type="EMBL" id="RDX40432.1"/>
    </source>
</evidence>
<dbReference type="GO" id="GO:0043138">
    <property type="term" value="F:3'-5' DNA helicase activity"/>
    <property type="evidence" value="ECO:0007669"/>
    <property type="project" value="UniProtKB-EC"/>
</dbReference>